<protein>
    <submittedName>
        <fullName evidence="2">Uncharacterized protein</fullName>
    </submittedName>
</protein>
<dbReference type="EMBL" id="UPXZ01000018">
    <property type="protein sequence ID" value="VBB44266.1"/>
    <property type="molecule type" value="Genomic_DNA"/>
</dbReference>
<proteinExistence type="predicted"/>
<dbReference type="AlphaFoldDB" id="A0A653A865"/>
<keyword evidence="1" id="KW-0812">Transmembrane</keyword>
<organism evidence="2">
    <name type="scientific">uncultured Paludibacter sp</name>
    <dbReference type="NCBI Taxonomy" id="497635"/>
    <lineage>
        <taxon>Bacteria</taxon>
        <taxon>Pseudomonadati</taxon>
        <taxon>Bacteroidota</taxon>
        <taxon>Bacteroidia</taxon>
        <taxon>Bacteroidales</taxon>
        <taxon>Paludibacteraceae</taxon>
        <taxon>Paludibacter</taxon>
        <taxon>environmental samples</taxon>
    </lineage>
</organism>
<reference evidence="2" key="1">
    <citation type="submission" date="2018-07" db="EMBL/GenBank/DDBJ databases">
        <authorList>
            <consortium name="Genoscope - CEA"/>
            <person name="William W."/>
        </authorList>
    </citation>
    <scope>NUCLEOTIDE SEQUENCE</scope>
    <source>
        <strain evidence="2">IK1</strain>
    </source>
</reference>
<accession>A0A653A865</accession>
<keyword evidence="1" id="KW-0472">Membrane</keyword>
<sequence length="120" mass="13797">MPMFDNAIFASFIPQFLMILGFFSCIVAPSLSSKNNSEHLESISATNAITYQVESQSKTKIFSFQEYQKSTKKEVKINLSNYFSPTLETTKIVYPDFIVHWRRFEIISSLFSRPPPISLI</sequence>
<evidence type="ECO:0000256" key="1">
    <source>
        <dbReference type="SAM" id="Phobius"/>
    </source>
</evidence>
<name>A0A653A865_9BACT</name>
<feature type="transmembrane region" description="Helical" evidence="1">
    <location>
        <begin position="12"/>
        <end position="31"/>
    </location>
</feature>
<evidence type="ECO:0000313" key="2">
    <source>
        <dbReference type="EMBL" id="VBB44266.1"/>
    </source>
</evidence>
<gene>
    <name evidence="2" type="ORF">TRIP_D250032</name>
</gene>
<keyword evidence="1" id="KW-1133">Transmembrane helix</keyword>